<evidence type="ECO:0000256" key="2">
    <source>
        <dbReference type="SAM" id="SignalP"/>
    </source>
</evidence>
<feature type="signal peptide" evidence="2">
    <location>
        <begin position="1"/>
        <end position="27"/>
    </location>
</feature>
<feature type="chain" id="PRO_5047397487" description="Lipoprotein" evidence="2">
    <location>
        <begin position="28"/>
        <end position="192"/>
    </location>
</feature>
<gene>
    <name evidence="3" type="ORF">GCM10009867_16000</name>
</gene>
<feature type="compositionally biased region" description="Low complexity" evidence="1">
    <location>
        <begin position="55"/>
        <end position="65"/>
    </location>
</feature>
<keyword evidence="2" id="KW-0732">Signal</keyword>
<protein>
    <recommendedName>
        <fullName evidence="5">Lipoprotein</fullName>
    </recommendedName>
</protein>
<accession>A0ABP6H0X8</accession>
<feature type="region of interest" description="Disordered" evidence="1">
    <location>
        <begin position="44"/>
        <end position="66"/>
    </location>
</feature>
<evidence type="ECO:0000256" key="1">
    <source>
        <dbReference type="SAM" id="MobiDB-lite"/>
    </source>
</evidence>
<dbReference type="PROSITE" id="PS51257">
    <property type="entry name" value="PROKAR_LIPOPROTEIN"/>
    <property type="match status" value="1"/>
</dbReference>
<proteinExistence type="predicted"/>
<keyword evidence="4" id="KW-1185">Reference proteome</keyword>
<dbReference type="RefSeq" id="WP_344191935.1">
    <property type="nucleotide sequence ID" value="NZ_BAAARN010000001.1"/>
</dbReference>
<evidence type="ECO:0000313" key="3">
    <source>
        <dbReference type="EMBL" id="GAA2734899.1"/>
    </source>
</evidence>
<sequence length="192" mass="19822">MKHQRLPRTAGAIATTVAATLLTSACGGGDTSGAPATVTVTPTVTASAEPPPSPSSTSEPAAPTSDVKGRAFDYGVVTEVSEVAGVSVVELDRYTWGEVADTKLAADGLKSRTFRGKAPYRNQNADLTFTVPVADGARILYHHCVAADQPLQTRSATAKELADLDEPENTVLIALDDQGRLTTADNIAGCPG</sequence>
<reference evidence="4" key="1">
    <citation type="journal article" date="2019" name="Int. J. Syst. Evol. Microbiol.">
        <title>The Global Catalogue of Microorganisms (GCM) 10K type strain sequencing project: providing services to taxonomists for standard genome sequencing and annotation.</title>
        <authorList>
            <consortium name="The Broad Institute Genomics Platform"/>
            <consortium name="The Broad Institute Genome Sequencing Center for Infectious Disease"/>
            <person name="Wu L."/>
            <person name="Ma J."/>
        </authorList>
    </citation>
    <scope>NUCLEOTIDE SEQUENCE [LARGE SCALE GENOMIC DNA]</scope>
    <source>
        <strain evidence="4">JCM 16378</strain>
    </source>
</reference>
<evidence type="ECO:0008006" key="5">
    <source>
        <dbReference type="Google" id="ProtNLM"/>
    </source>
</evidence>
<organism evidence="3 4">
    <name type="scientific">Pedococcus aerophilus</name>
    <dbReference type="NCBI Taxonomy" id="436356"/>
    <lineage>
        <taxon>Bacteria</taxon>
        <taxon>Bacillati</taxon>
        <taxon>Actinomycetota</taxon>
        <taxon>Actinomycetes</taxon>
        <taxon>Micrococcales</taxon>
        <taxon>Intrasporangiaceae</taxon>
        <taxon>Pedococcus</taxon>
    </lineage>
</organism>
<evidence type="ECO:0000313" key="4">
    <source>
        <dbReference type="Proteomes" id="UP001501326"/>
    </source>
</evidence>
<name>A0ABP6H0X8_9MICO</name>
<dbReference type="Proteomes" id="UP001501326">
    <property type="component" value="Unassembled WGS sequence"/>
</dbReference>
<dbReference type="EMBL" id="BAAARN010000001">
    <property type="protein sequence ID" value="GAA2734899.1"/>
    <property type="molecule type" value="Genomic_DNA"/>
</dbReference>
<comment type="caution">
    <text evidence="3">The sequence shown here is derived from an EMBL/GenBank/DDBJ whole genome shotgun (WGS) entry which is preliminary data.</text>
</comment>